<dbReference type="GO" id="GO:0006508">
    <property type="term" value="P:proteolysis"/>
    <property type="evidence" value="ECO:0007669"/>
    <property type="project" value="UniProtKB-KW"/>
</dbReference>
<keyword evidence="2" id="KW-1185">Reference proteome</keyword>
<dbReference type="GO" id="GO:0008233">
    <property type="term" value="F:peptidase activity"/>
    <property type="evidence" value="ECO:0007669"/>
    <property type="project" value="UniProtKB-KW"/>
</dbReference>
<accession>A0A7W8FVJ1</accession>
<dbReference type="EC" id="3.4.-.-" evidence="1"/>
<evidence type="ECO:0000313" key="1">
    <source>
        <dbReference type="EMBL" id="MBB5183669.1"/>
    </source>
</evidence>
<dbReference type="EMBL" id="JACHHK010000007">
    <property type="protein sequence ID" value="MBB5183669.1"/>
    <property type="molecule type" value="Genomic_DNA"/>
</dbReference>
<dbReference type="PANTHER" id="PTHR30217:SF12">
    <property type="entry name" value="U32 FAMILY PEPTIDASE"/>
    <property type="match status" value="1"/>
</dbReference>
<dbReference type="PANTHER" id="PTHR30217">
    <property type="entry name" value="PEPTIDASE U32 FAMILY"/>
    <property type="match status" value="1"/>
</dbReference>
<reference evidence="1 2" key="1">
    <citation type="submission" date="2020-08" db="EMBL/GenBank/DDBJ databases">
        <title>Genomic Encyclopedia of Type Strains, Phase IV (KMG-IV): sequencing the most valuable type-strain genomes for metagenomic binning, comparative biology and taxonomic classification.</title>
        <authorList>
            <person name="Goeker M."/>
        </authorList>
    </citation>
    <scope>NUCLEOTIDE SEQUENCE [LARGE SCALE GENOMIC DNA]</scope>
    <source>
        <strain evidence="1 2">DSM 25799</strain>
    </source>
</reference>
<organism evidence="1 2">
    <name type="scientific">Catenisphaera adipataccumulans</name>
    <dbReference type="NCBI Taxonomy" id="700500"/>
    <lineage>
        <taxon>Bacteria</taxon>
        <taxon>Bacillati</taxon>
        <taxon>Bacillota</taxon>
        <taxon>Erysipelotrichia</taxon>
        <taxon>Erysipelotrichales</taxon>
        <taxon>Erysipelotrichaceae</taxon>
        <taxon>Catenisphaera</taxon>
    </lineage>
</organism>
<dbReference type="AlphaFoldDB" id="A0A7W8FVJ1"/>
<name>A0A7W8FVJ1_9FIRM</name>
<sequence>MILTTIHSIDRLNDLKKAGADAVIIGVQDLSIRSLQYAPFEQIPKWKQACDSAGLKLYINALKLCMDEDLENVRKLLKICQEQEIDGVYFADEGILYEAKQRQLEHLLIYQPETLITNHLDVQFYLKQGIQAVSLAHELSLDEIGKMAVPGAEVLLSGYYSLLYSRRPLVSNYFDFMHKDVDVNGRRFDLIEQTRTDRMPIVQDETGTHIFSEVPIASFQEFEQLKQMGIQRFRIDSMFFDDGWTVQTLKAYTQHGRPTAGSDQWYYQKSGKTKEDVS</sequence>
<proteinExistence type="predicted"/>
<gene>
    <name evidence="1" type="ORF">HNQ47_001708</name>
</gene>
<dbReference type="InterPro" id="IPR001539">
    <property type="entry name" value="Peptidase_U32"/>
</dbReference>
<keyword evidence="1" id="KW-0378">Hydrolase</keyword>
<dbReference type="RefSeq" id="WP_183328966.1">
    <property type="nucleotide sequence ID" value="NZ_JACHHK010000007.1"/>
</dbReference>
<evidence type="ECO:0000313" key="2">
    <source>
        <dbReference type="Proteomes" id="UP000539953"/>
    </source>
</evidence>
<keyword evidence="1" id="KW-0645">Protease</keyword>
<dbReference type="Proteomes" id="UP000539953">
    <property type="component" value="Unassembled WGS sequence"/>
</dbReference>
<dbReference type="Pfam" id="PF01136">
    <property type="entry name" value="Peptidase_U32"/>
    <property type="match status" value="1"/>
</dbReference>
<dbReference type="InterPro" id="IPR051454">
    <property type="entry name" value="RNA/ubiquinone_mod_enzymes"/>
</dbReference>
<protein>
    <submittedName>
        <fullName evidence="1">Putative protease</fullName>
        <ecNumber evidence="1">3.4.-.-</ecNumber>
    </submittedName>
</protein>
<comment type="caution">
    <text evidence="1">The sequence shown here is derived from an EMBL/GenBank/DDBJ whole genome shotgun (WGS) entry which is preliminary data.</text>
</comment>